<gene>
    <name evidence="12" type="ORF">CVT24_003976</name>
</gene>
<keyword evidence="6" id="KW-0479">Metal-binding</keyword>
<evidence type="ECO:0000256" key="3">
    <source>
        <dbReference type="ARBA" id="ARBA00010617"/>
    </source>
</evidence>
<keyword evidence="8" id="KW-0560">Oxidoreductase</keyword>
<keyword evidence="5" id="KW-0812">Transmembrane</keyword>
<keyword evidence="9" id="KW-0408">Iron</keyword>
<evidence type="ECO:0000256" key="1">
    <source>
        <dbReference type="ARBA" id="ARBA00001971"/>
    </source>
</evidence>
<evidence type="ECO:0000256" key="9">
    <source>
        <dbReference type="ARBA" id="ARBA00023004"/>
    </source>
</evidence>
<evidence type="ECO:0000256" key="2">
    <source>
        <dbReference type="ARBA" id="ARBA00004370"/>
    </source>
</evidence>
<organism evidence="12 13">
    <name type="scientific">Panaeolus cyanescens</name>
    <dbReference type="NCBI Taxonomy" id="181874"/>
    <lineage>
        <taxon>Eukaryota</taxon>
        <taxon>Fungi</taxon>
        <taxon>Dikarya</taxon>
        <taxon>Basidiomycota</taxon>
        <taxon>Agaricomycotina</taxon>
        <taxon>Agaricomycetes</taxon>
        <taxon>Agaricomycetidae</taxon>
        <taxon>Agaricales</taxon>
        <taxon>Agaricineae</taxon>
        <taxon>Galeropsidaceae</taxon>
        <taxon>Panaeolus</taxon>
    </lineage>
</organism>
<comment type="subcellular location">
    <subcellularLocation>
        <location evidence="2">Membrane</location>
    </subcellularLocation>
</comment>
<keyword evidence="10" id="KW-0503">Monooxygenase</keyword>
<protein>
    <recommendedName>
        <fullName evidence="14">Cytochrome P450</fullName>
    </recommendedName>
</protein>
<keyword evidence="13" id="KW-1185">Reference proteome</keyword>
<evidence type="ECO:0000256" key="4">
    <source>
        <dbReference type="ARBA" id="ARBA00022617"/>
    </source>
</evidence>
<keyword evidence="11" id="KW-0472">Membrane</keyword>
<dbReference type="STRING" id="181874.A0A409Y6Q7"/>
<evidence type="ECO:0000256" key="7">
    <source>
        <dbReference type="ARBA" id="ARBA00022989"/>
    </source>
</evidence>
<sequence>MNSLISQAALILATALILLYVRIYRGISYAGGVPRVGKSGVLGYIKTAVWWTFDGGSVIAEGRRKYGGKPFVIPMLSGPVFLLGPEWLERIRAGPDSVYNDMAAVNDDLQLLYTMDGDQLTKPYHARALRTEVNRAVPSFIPELLDESLLAIHDEMPNDGKALLFSLIYCISLQIL</sequence>
<comment type="caution">
    <text evidence="12">The sequence shown here is derived from an EMBL/GenBank/DDBJ whole genome shotgun (WGS) entry which is preliminary data.</text>
</comment>
<evidence type="ECO:0000256" key="5">
    <source>
        <dbReference type="ARBA" id="ARBA00022692"/>
    </source>
</evidence>
<evidence type="ECO:0000256" key="11">
    <source>
        <dbReference type="ARBA" id="ARBA00023136"/>
    </source>
</evidence>
<comment type="cofactor">
    <cofactor evidence="1">
        <name>heme</name>
        <dbReference type="ChEBI" id="CHEBI:30413"/>
    </cofactor>
</comment>
<dbReference type="GO" id="GO:0004497">
    <property type="term" value="F:monooxygenase activity"/>
    <property type="evidence" value="ECO:0007669"/>
    <property type="project" value="UniProtKB-KW"/>
</dbReference>
<proteinExistence type="inferred from homology"/>
<dbReference type="EMBL" id="NHTK01001381">
    <property type="protein sequence ID" value="PPQ98643.1"/>
    <property type="molecule type" value="Genomic_DNA"/>
</dbReference>
<dbReference type="Proteomes" id="UP000284842">
    <property type="component" value="Unassembled WGS sequence"/>
</dbReference>
<evidence type="ECO:0000313" key="12">
    <source>
        <dbReference type="EMBL" id="PPQ98643.1"/>
    </source>
</evidence>
<evidence type="ECO:0000313" key="13">
    <source>
        <dbReference type="Proteomes" id="UP000284842"/>
    </source>
</evidence>
<dbReference type="PANTHER" id="PTHR46206:SF5">
    <property type="entry name" value="P450, PUTATIVE (EUROFUNG)-RELATED"/>
    <property type="match status" value="1"/>
</dbReference>
<name>A0A409Y6Q7_9AGAR</name>
<evidence type="ECO:0000256" key="8">
    <source>
        <dbReference type="ARBA" id="ARBA00023002"/>
    </source>
</evidence>
<accession>A0A409Y6Q7</accession>
<evidence type="ECO:0000256" key="6">
    <source>
        <dbReference type="ARBA" id="ARBA00022723"/>
    </source>
</evidence>
<dbReference type="AlphaFoldDB" id="A0A409Y6Q7"/>
<dbReference type="PANTHER" id="PTHR46206">
    <property type="entry name" value="CYTOCHROME P450"/>
    <property type="match status" value="1"/>
</dbReference>
<dbReference type="GO" id="GO:0016020">
    <property type="term" value="C:membrane"/>
    <property type="evidence" value="ECO:0007669"/>
    <property type="project" value="UniProtKB-SubCell"/>
</dbReference>
<dbReference type="OrthoDB" id="3265591at2759"/>
<keyword evidence="4" id="KW-0349">Heme</keyword>
<reference evidence="12 13" key="1">
    <citation type="journal article" date="2018" name="Evol. Lett.">
        <title>Horizontal gene cluster transfer increased hallucinogenic mushroom diversity.</title>
        <authorList>
            <person name="Reynolds H.T."/>
            <person name="Vijayakumar V."/>
            <person name="Gluck-Thaler E."/>
            <person name="Korotkin H.B."/>
            <person name="Matheny P.B."/>
            <person name="Slot J.C."/>
        </authorList>
    </citation>
    <scope>NUCLEOTIDE SEQUENCE [LARGE SCALE GENOMIC DNA]</scope>
    <source>
        <strain evidence="12 13">2629</strain>
    </source>
</reference>
<dbReference type="GO" id="GO:0046872">
    <property type="term" value="F:metal ion binding"/>
    <property type="evidence" value="ECO:0007669"/>
    <property type="project" value="UniProtKB-KW"/>
</dbReference>
<keyword evidence="7" id="KW-1133">Transmembrane helix</keyword>
<comment type="similarity">
    <text evidence="3">Belongs to the cytochrome P450 family.</text>
</comment>
<evidence type="ECO:0000256" key="10">
    <source>
        <dbReference type="ARBA" id="ARBA00023033"/>
    </source>
</evidence>
<evidence type="ECO:0008006" key="14">
    <source>
        <dbReference type="Google" id="ProtNLM"/>
    </source>
</evidence>
<dbReference type="InParanoid" id="A0A409Y6Q7"/>